<evidence type="ECO:0000313" key="3">
    <source>
        <dbReference type="Proteomes" id="UP000692954"/>
    </source>
</evidence>
<keyword evidence="1" id="KW-0472">Membrane</keyword>
<dbReference type="AlphaFoldDB" id="A0A8S1RFG8"/>
<evidence type="ECO:0000256" key="1">
    <source>
        <dbReference type="SAM" id="Phobius"/>
    </source>
</evidence>
<gene>
    <name evidence="2" type="ORF">PSON_ATCC_30995.1.T1620053</name>
</gene>
<name>A0A8S1RFG8_9CILI</name>
<dbReference type="EMBL" id="CAJJDN010000162">
    <property type="protein sequence ID" value="CAD8125790.1"/>
    <property type="molecule type" value="Genomic_DNA"/>
</dbReference>
<accession>A0A8S1RFG8</accession>
<keyword evidence="3" id="KW-1185">Reference proteome</keyword>
<comment type="caution">
    <text evidence="2">The sequence shown here is derived from an EMBL/GenBank/DDBJ whole genome shotgun (WGS) entry which is preliminary data.</text>
</comment>
<reference evidence="2" key="1">
    <citation type="submission" date="2021-01" db="EMBL/GenBank/DDBJ databases">
        <authorList>
            <consortium name="Genoscope - CEA"/>
            <person name="William W."/>
        </authorList>
    </citation>
    <scope>NUCLEOTIDE SEQUENCE</scope>
</reference>
<keyword evidence="1" id="KW-0812">Transmembrane</keyword>
<proteinExistence type="predicted"/>
<protein>
    <submittedName>
        <fullName evidence="2">Uncharacterized protein</fullName>
    </submittedName>
</protein>
<organism evidence="2 3">
    <name type="scientific">Paramecium sonneborni</name>
    <dbReference type="NCBI Taxonomy" id="65129"/>
    <lineage>
        <taxon>Eukaryota</taxon>
        <taxon>Sar</taxon>
        <taxon>Alveolata</taxon>
        <taxon>Ciliophora</taxon>
        <taxon>Intramacronucleata</taxon>
        <taxon>Oligohymenophorea</taxon>
        <taxon>Peniculida</taxon>
        <taxon>Parameciidae</taxon>
        <taxon>Paramecium</taxon>
    </lineage>
</organism>
<keyword evidence="1" id="KW-1133">Transmembrane helix</keyword>
<dbReference type="Proteomes" id="UP000692954">
    <property type="component" value="Unassembled WGS sequence"/>
</dbReference>
<evidence type="ECO:0000313" key="2">
    <source>
        <dbReference type="EMBL" id="CAD8125790.1"/>
    </source>
</evidence>
<feature type="transmembrane region" description="Helical" evidence="1">
    <location>
        <begin position="36"/>
        <end position="61"/>
    </location>
</feature>
<sequence length="106" mass="12987">MDEDELNASIAFLTDCSLNMCEARYTPNYIMDRIQFRIYCSGWIQIVLQLQHLILFMIIYFKQQKRKSETDRRFWSSYLIKLWIVMKLKQVEKFIMKDHQKIQVII</sequence>